<dbReference type="PROSITE" id="PS51450">
    <property type="entry name" value="LRR"/>
    <property type="match status" value="3"/>
</dbReference>
<dbReference type="OrthoDB" id="1394818at2759"/>
<dbReference type="SUPFAM" id="SSF52058">
    <property type="entry name" value="L domain-like"/>
    <property type="match status" value="1"/>
</dbReference>
<protein>
    <submittedName>
        <fullName evidence="6">Leucine-rich repeat and death domain-containing protein 1-like</fullName>
    </submittedName>
</protein>
<dbReference type="InParanoid" id="A0A1S3IXL8"/>
<evidence type="ECO:0000256" key="1">
    <source>
        <dbReference type="ARBA" id="ARBA00022614"/>
    </source>
</evidence>
<dbReference type="PANTHER" id="PTHR48051:SF54">
    <property type="entry name" value="LEUCINE-RICH REPEAT-CONTAINING PROTEIN"/>
    <property type="match status" value="1"/>
</dbReference>
<dbReference type="InterPro" id="IPR003591">
    <property type="entry name" value="Leu-rich_rpt_typical-subtyp"/>
</dbReference>
<dbReference type="KEGG" id="lak:106168448"/>
<evidence type="ECO:0000313" key="5">
    <source>
        <dbReference type="Proteomes" id="UP000085678"/>
    </source>
</evidence>
<reference evidence="6" key="1">
    <citation type="submission" date="2025-08" db="UniProtKB">
        <authorList>
            <consortium name="RefSeq"/>
        </authorList>
    </citation>
    <scope>IDENTIFICATION</scope>
    <source>
        <tissue evidence="6">Gonads</tissue>
    </source>
</reference>
<dbReference type="Gene3D" id="3.80.10.10">
    <property type="entry name" value="Ribonuclease Inhibitor"/>
    <property type="match status" value="2"/>
</dbReference>
<dbReference type="Pfam" id="PF23598">
    <property type="entry name" value="LRR_14"/>
    <property type="match status" value="1"/>
</dbReference>
<dbReference type="InterPro" id="IPR055414">
    <property type="entry name" value="LRR_R13L4/SHOC2-like"/>
</dbReference>
<dbReference type="OMA" id="CRMGPEA"/>
<dbReference type="InterPro" id="IPR032675">
    <property type="entry name" value="LRR_dom_sf"/>
</dbReference>
<keyword evidence="2" id="KW-0677">Repeat</keyword>
<proteinExistence type="predicted"/>
<dbReference type="Pfam" id="PF13855">
    <property type="entry name" value="LRR_8"/>
    <property type="match status" value="1"/>
</dbReference>
<dbReference type="GeneID" id="106168448"/>
<dbReference type="AlphaFoldDB" id="A0A1S3IXL8"/>
<evidence type="ECO:0000256" key="3">
    <source>
        <dbReference type="SAM" id="MobiDB-lite"/>
    </source>
</evidence>
<dbReference type="InterPro" id="IPR001611">
    <property type="entry name" value="Leu-rich_rpt"/>
</dbReference>
<dbReference type="InterPro" id="IPR050216">
    <property type="entry name" value="LRR_domain-containing"/>
</dbReference>
<evidence type="ECO:0000313" key="6">
    <source>
        <dbReference type="RefSeq" id="XP_013402945.1"/>
    </source>
</evidence>
<dbReference type="GO" id="GO:0005737">
    <property type="term" value="C:cytoplasm"/>
    <property type="evidence" value="ECO:0007669"/>
    <property type="project" value="TreeGrafter"/>
</dbReference>
<evidence type="ECO:0000259" key="4">
    <source>
        <dbReference type="Pfam" id="PF23598"/>
    </source>
</evidence>
<dbReference type="PANTHER" id="PTHR48051">
    <property type="match status" value="1"/>
</dbReference>
<accession>A0A1S3IXL8</accession>
<evidence type="ECO:0000256" key="2">
    <source>
        <dbReference type="ARBA" id="ARBA00022737"/>
    </source>
</evidence>
<dbReference type="SMART" id="SM00369">
    <property type="entry name" value="LRR_TYP"/>
    <property type="match status" value="6"/>
</dbReference>
<feature type="region of interest" description="Disordered" evidence="3">
    <location>
        <begin position="255"/>
        <end position="282"/>
    </location>
</feature>
<feature type="domain" description="Disease resistance R13L4/SHOC-2-like LRR" evidence="4">
    <location>
        <begin position="138"/>
        <end position="214"/>
    </location>
</feature>
<organism evidence="5 6">
    <name type="scientific">Lingula anatina</name>
    <name type="common">Brachiopod</name>
    <name type="synonym">Lingula unguis</name>
    <dbReference type="NCBI Taxonomy" id="7574"/>
    <lineage>
        <taxon>Eukaryota</taxon>
        <taxon>Metazoa</taxon>
        <taxon>Spiralia</taxon>
        <taxon>Lophotrochozoa</taxon>
        <taxon>Brachiopoda</taxon>
        <taxon>Linguliformea</taxon>
        <taxon>Lingulata</taxon>
        <taxon>Lingulida</taxon>
        <taxon>Linguloidea</taxon>
        <taxon>Lingulidae</taxon>
        <taxon>Lingula</taxon>
    </lineage>
</organism>
<sequence length="282" mass="31986">MAAYWSRQLRLRVESEDPAYHGLKKLKLRGKELSDLPYEVFSLLELEVLDLSPERQSCLAYRLSYVPPEIGRLVNLKVLMLDTNDLREIPPQIALLRNLERIALSNNSLSQLPAEFSNLKSLKSLHIANNEFVDIPLEVCELEDLEFLDFSDNQIHKVPDEISKLAKLETLLLPYNKIKVLPDGICRLVNLRSLWLGKNKLKSLPKDFGNLVLLDWGLNWHSSILDGNPLISPPLEVCRLGPVQIGRYFNMAAEKKKSDSMNNSRPSPPKSDPPATETARGN</sequence>
<dbReference type="STRING" id="7574.A0A1S3IXL8"/>
<name>A0A1S3IXL8_LINAN</name>
<dbReference type="Proteomes" id="UP000085678">
    <property type="component" value="Unplaced"/>
</dbReference>
<keyword evidence="5" id="KW-1185">Reference proteome</keyword>
<dbReference type="RefSeq" id="XP_013402945.1">
    <property type="nucleotide sequence ID" value="XM_013547491.1"/>
</dbReference>
<gene>
    <name evidence="6" type="primary">LOC106168448</name>
</gene>
<keyword evidence="1" id="KW-0433">Leucine-rich repeat</keyword>